<evidence type="ECO:0000256" key="5">
    <source>
        <dbReference type="ARBA" id="ARBA00022490"/>
    </source>
</evidence>
<keyword evidence="10" id="KW-0106">Calcium</keyword>
<dbReference type="InterPro" id="IPR011992">
    <property type="entry name" value="EF-hand-dom_pair"/>
</dbReference>
<evidence type="ECO:0000256" key="12">
    <source>
        <dbReference type="ARBA" id="ARBA00023288"/>
    </source>
</evidence>
<keyword evidence="4" id="KW-1003">Cell membrane</keyword>
<reference evidence="13 14" key="1">
    <citation type="journal article" date="2013" name="Curr. Biol.">
        <title>The Genome of the Foraminiferan Reticulomyxa filosa.</title>
        <authorList>
            <person name="Glockner G."/>
            <person name="Hulsmann N."/>
            <person name="Schleicher M."/>
            <person name="Noegel A.A."/>
            <person name="Eichinger L."/>
            <person name="Gallinger C."/>
            <person name="Pawlowski J."/>
            <person name="Sierra R."/>
            <person name="Euteneuer U."/>
            <person name="Pillet L."/>
            <person name="Moustafa A."/>
            <person name="Platzer M."/>
            <person name="Groth M."/>
            <person name="Szafranski K."/>
            <person name="Schliwa M."/>
        </authorList>
    </citation>
    <scope>NUCLEOTIDE SEQUENCE [LARGE SCALE GENOMIC DNA]</scope>
</reference>
<gene>
    <name evidence="13" type="ORF">RFI_26242</name>
</gene>
<dbReference type="OrthoDB" id="191686at2759"/>
<evidence type="ECO:0000256" key="4">
    <source>
        <dbReference type="ARBA" id="ARBA00022475"/>
    </source>
</evidence>
<dbReference type="SUPFAM" id="SSF47473">
    <property type="entry name" value="EF-hand"/>
    <property type="match status" value="1"/>
</dbReference>
<dbReference type="Proteomes" id="UP000023152">
    <property type="component" value="Unassembled WGS sequence"/>
</dbReference>
<evidence type="ECO:0000256" key="3">
    <source>
        <dbReference type="ARBA" id="ARBA00022448"/>
    </source>
</evidence>
<keyword evidence="12" id="KW-0449">Lipoprotein</keyword>
<dbReference type="GO" id="GO:0005737">
    <property type="term" value="C:cytoplasm"/>
    <property type="evidence" value="ECO:0007669"/>
    <property type="project" value="UniProtKB-SubCell"/>
</dbReference>
<evidence type="ECO:0000256" key="6">
    <source>
        <dbReference type="ARBA" id="ARBA00022553"/>
    </source>
</evidence>
<evidence type="ECO:0000256" key="9">
    <source>
        <dbReference type="ARBA" id="ARBA00022737"/>
    </source>
</evidence>
<accession>X6MB95</accession>
<keyword evidence="6" id="KW-0597">Phosphoprotein</keyword>
<evidence type="ECO:0000256" key="8">
    <source>
        <dbReference type="ARBA" id="ARBA00022723"/>
    </source>
</evidence>
<evidence type="ECO:0000256" key="11">
    <source>
        <dbReference type="ARBA" id="ARBA00023136"/>
    </source>
</evidence>
<dbReference type="Gene3D" id="1.10.238.10">
    <property type="entry name" value="EF-hand"/>
    <property type="match status" value="1"/>
</dbReference>
<keyword evidence="11" id="KW-0472">Membrane</keyword>
<proteinExistence type="predicted"/>
<protein>
    <submittedName>
        <fullName evidence="13">Calcium-binding EF-hand domain-containing protein</fullName>
    </submittedName>
</protein>
<keyword evidence="3" id="KW-0813">Transport</keyword>
<evidence type="ECO:0000313" key="13">
    <source>
        <dbReference type="EMBL" id="ETO11134.1"/>
    </source>
</evidence>
<evidence type="ECO:0000256" key="1">
    <source>
        <dbReference type="ARBA" id="ARBA00004236"/>
    </source>
</evidence>
<dbReference type="AlphaFoldDB" id="X6MB95"/>
<sequence>PVYSNHSDGGTTSNLTLEGIEELKDESISQFSAAEIKKLYKQFEHLDHNHMSFITSNDLELIPELSLNPLSKRIIELFDVEDCNQINIRYFVKIKIEFSISLLCIDNNGEISTYCLLGLPVGFGLVSFLGNNMFGNI</sequence>
<dbReference type="PANTHER" id="PTHR46002">
    <property type="entry name" value="EG:114D9.1 PROTEIN-RELATED"/>
    <property type="match status" value="1"/>
</dbReference>
<feature type="non-terminal residue" evidence="13">
    <location>
        <position position="1"/>
    </location>
</feature>
<dbReference type="EMBL" id="ASPP01022727">
    <property type="protein sequence ID" value="ETO11134.1"/>
    <property type="molecule type" value="Genomic_DNA"/>
</dbReference>
<name>X6MB95_RETFI</name>
<organism evidence="13 14">
    <name type="scientific">Reticulomyxa filosa</name>
    <dbReference type="NCBI Taxonomy" id="46433"/>
    <lineage>
        <taxon>Eukaryota</taxon>
        <taxon>Sar</taxon>
        <taxon>Rhizaria</taxon>
        <taxon>Retaria</taxon>
        <taxon>Foraminifera</taxon>
        <taxon>Monothalamids</taxon>
        <taxon>Reticulomyxidae</taxon>
        <taxon>Reticulomyxa</taxon>
    </lineage>
</organism>
<evidence type="ECO:0000256" key="2">
    <source>
        <dbReference type="ARBA" id="ARBA00004496"/>
    </source>
</evidence>
<keyword evidence="5" id="KW-0963">Cytoplasm</keyword>
<dbReference type="GO" id="GO:0005886">
    <property type="term" value="C:plasma membrane"/>
    <property type="evidence" value="ECO:0007669"/>
    <property type="project" value="UniProtKB-SubCell"/>
</dbReference>
<keyword evidence="14" id="KW-1185">Reference proteome</keyword>
<comment type="subcellular location">
    <subcellularLocation>
        <location evidence="1">Cell membrane</location>
    </subcellularLocation>
    <subcellularLocation>
        <location evidence="2">Cytoplasm</location>
    </subcellularLocation>
</comment>
<evidence type="ECO:0000313" key="14">
    <source>
        <dbReference type="Proteomes" id="UP000023152"/>
    </source>
</evidence>
<keyword evidence="7" id="KW-0519">Myristate</keyword>
<keyword evidence="9" id="KW-0677">Repeat</keyword>
<dbReference type="GO" id="GO:0046872">
    <property type="term" value="F:metal ion binding"/>
    <property type="evidence" value="ECO:0007669"/>
    <property type="project" value="UniProtKB-KW"/>
</dbReference>
<keyword evidence="8" id="KW-0479">Metal-binding</keyword>
<evidence type="ECO:0000256" key="7">
    <source>
        <dbReference type="ARBA" id="ARBA00022707"/>
    </source>
</evidence>
<dbReference type="InterPro" id="IPR051875">
    <property type="entry name" value="Calcineurin_B_homologous"/>
</dbReference>
<comment type="caution">
    <text evidence="13">The sequence shown here is derived from an EMBL/GenBank/DDBJ whole genome shotgun (WGS) entry which is preliminary data.</text>
</comment>
<evidence type="ECO:0000256" key="10">
    <source>
        <dbReference type="ARBA" id="ARBA00022837"/>
    </source>
</evidence>